<evidence type="ECO:0000259" key="9">
    <source>
        <dbReference type="PROSITE" id="PS51202"/>
    </source>
</evidence>
<feature type="transmembrane region" description="Helical" evidence="8">
    <location>
        <begin position="88"/>
        <end position="107"/>
    </location>
</feature>
<dbReference type="Gene3D" id="3.30.70.1450">
    <property type="entry name" value="Regulator of K+ conductance, C-terminal domain"/>
    <property type="match status" value="2"/>
</dbReference>
<feature type="transmembrane region" description="Helical" evidence="8">
    <location>
        <begin position="638"/>
        <end position="658"/>
    </location>
</feature>
<dbReference type="PANTHER" id="PTHR43652:SF2">
    <property type="entry name" value="BASIC AMINO ACID ANTIPORTER YFCC-RELATED"/>
    <property type="match status" value="1"/>
</dbReference>
<comment type="caution">
    <text evidence="10">The sequence shown here is derived from an EMBL/GenBank/DDBJ whole genome shotgun (WGS) entry which is preliminary data.</text>
</comment>
<evidence type="ECO:0000256" key="1">
    <source>
        <dbReference type="ARBA" id="ARBA00004141"/>
    </source>
</evidence>
<dbReference type="PANTHER" id="PTHR43652">
    <property type="entry name" value="BASIC AMINO ACID ANTIPORTER YFCC-RELATED"/>
    <property type="match status" value="1"/>
</dbReference>
<comment type="subcellular location">
    <subcellularLocation>
        <location evidence="1">Membrane</location>
        <topology evidence="1">Multi-pass membrane protein</topology>
    </subcellularLocation>
</comment>
<dbReference type="AlphaFoldDB" id="A0A432WP40"/>
<feature type="transmembrane region" description="Helical" evidence="8">
    <location>
        <begin position="545"/>
        <end position="569"/>
    </location>
</feature>
<evidence type="ECO:0000256" key="4">
    <source>
        <dbReference type="ARBA" id="ARBA00022737"/>
    </source>
</evidence>
<feature type="compositionally biased region" description="Acidic residues" evidence="7">
    <location>
        <begin position="301"/>
        <end position="326"/>
    </location>
</feature>
<proteinExistence type="predicted"/>
<keyword evidence="4" id="KW-0677">Repeat</keyword>
<protein>
    <submittedName>
        <fullName evidence="10">SLC13 family permease</fullName>
    </submittedName>
</protein>
<dbReference type="EMBL" id="PIPP01000006">
    <property type="protein sequence ID" value="RUO35553.1"/>
    <property type="molecule type" value="Genomic_DNA"/>
</dbReference>
<dbReference type="Proteomes" id="UP000286934">
    <property type="component" value="Unassembled WGS sequence"/>
</dbReference>
<feature type="transmembrane region" description="Helical" evidence="8">
    <location>
        <begin position="135"/>
        <end position="154"/>
    </location>
</feature>
<evidence type="ECO:0000256" key="3">
    <source>
        <dbReference type="ARBA" id="ARBA00022692"/>
    </source>
</evidence>
<dbReference type="InterPro" id="IPR036721">
    <property type="entry name" value="RCK_C_sf"/>
</dbReference>
<keyword evidence="6 8" id="KW-0472">Membrane</keyword>
<feature type="transmembrane region" description="Helical" evidence="8">
    <location>
        <begin position="474"/>
        <end position="503"/>
    </location>
</feature>
<feature type="transmembrane region" description="Helical" evidence="8">
    <location>
        <begin position="6"/>
        <end position="22"/>
    </location>
</feature>
<feature type="transmembrane region" description="Helical" evidence="8">
    <location>
        <begin position="29"/>
        <end position="50"/>
    </location>
</feature>
<reference evidence="11" key="1">
    <citation type="journal article" date="2018" name="Front. Microbiol.">
        <title>Genome-Based Analysis Reveals the Taxonomy and Diversity of the Family Idiomarinaceae.</title>
        <authorList>
            <person name="Liu Y."/>
            <person name="Lai Q."/>
            <person name="Shao Z."/>
        </authorList>
    </citation>
    <scope>NUCLEOTIDE SEQUENCE [LARGE SCALE GENOMIC DNA]</scope>
    <source>
        <strain evidence="11">AIS</strain>
    </source>
</reference>
<evidence type="ECO:0000256" key="7">
    <source>
        <dbReference type="SAM" id="MobiDB-lite"/>
    </source>
</evidence>
<organism evidence="10 11">
    <name type="scientific">Aliidiomarina shirensis</name>
    <dbReference type="NCBI Taxonomy" id="1048642"/>
    <lineage>
        <taxon>Bacteria</taxon>
        <taxon>Pseudomonadati</taxon>
        <taxon>Pseudomonadota</taxon>
        <taxon>Gammaproteobacteria</taxon>
        <taxon>Alteromonadales</taxon>
        <taxon>Idiomarinaceae</taxon>
        <taxon>Aliidiomarina</taxon>
    </lineage>
</organism>
<feature type="domain" description="RCK C-terminal" evidence="9">
    <location>
        <begin position="367"/>
        <end position="452"/>
    </location>
</feature>
<dbReference type="RefSeq" id="WP_126808762.1">
    <property type="nucleotide sequence ID" value="NZ_PIPP01000006.1"/>
</dbReference>
<name>A0A432WP40_9GAMM</name>
<dbReference type="InterPro" id="IPR006037">
    <property type="entry name" value="RCK_C"/>
</dbReference>
<evidence type="ECO:0000256" key="6">
    <source>
        <dbReference type="ARBA" id="ARBA00023136"/>
    </source>
</evidence>
<gene>
    <name evidence="10" type="ORF">CWE13_11530</name>
</gene>
<dbReference type="GO" id="GO:0005886">
    <property type="term" value="C:plasma membrane"/>
    <property type="evidence" value="ECO:0007669"/>
    <property type="project" value="TreeGrafter"/>
</dbReference>
<dbReference type="Pfam" id="PF02080">
    <property type="entry name" value="TrkA_C"/>
    <property type="match status" value="2"/>
</dbReference>
<evidence type="ECO:0000256" key="5">
    <source>
        <dbReference type="ARBA" id="ARBA00022989"/>
    </source>
</evidence>
<dbReference type="OrthoDB" id="9809303at2"/>
<dbReference type="Pfam" id="PF03600">
    <property type="entry name" value="CitMHS"/>
    <property type="match status" value="1"/>
</dbReference>
<keyword evidence="11" id="KW-1185">Reference proteome</keyword>
<feature type="transmembrane region" description="Helical" evidence="8">
    <location>
        <begin position="515"/>
        <end position="533"/>
    </location>
</feature>
<dbReference type="InterPro" id="IPR051679">
    <property type="entry name" value="DASS-Related_Transporters"/>
</dbReference>
<dbReference type="GO" id="GO:0008324">
    <property type="term" value="F:monoatomic cation transmembrane transporter activity"/>
    <property type="evidence" value="ECO:0007669"/>
    <property type="project" value="InterPro"/>
</dbReference>
<dbReference type="PROSITE" id="PS51202">
    <property type="entry name" value="RCK_C"/>
    <property type="match status" value="2"/>
</dbReference>
<dbReference type="SUPFAM" id="SSF116726">
    <property type="entry name" value="TrkA C-terminal domain-like"/>
    <property type="match status" value="2"/>
</dbReference>
<feature type="transmembrane region" description="Helical" evidence="8">
    <location>
        <begin position="174"/>
        <end position="197"/>
    </location>
</feature>
<dbReference type="InterPro" id="IPR004680">
    <property type="entry name" value="Cit_transptr-like_dom"/>
</dbReference>
<evidence type="ECO:0000313" key="11">
    <source>
        <dbReference type="Proteomes" id="UP000286934"/>
    </source>
</evidence>
<sequence>MTLPEITILGILLCTLIFFIWGRWRHDIVALGALLACVAFGLVPAAEAFAGFGHPAVITVACVLVLSASLQSTGAIDVVAHKLTPTSGGALTTIASLTGLATVLSAFMNNVGAMALLMPIAIQLAAKLSIPAGRVLMPVAFGSILGGMTTLIGTPPNLIVSGYRAESLGSGYQMFDFAPVGIIVAILGVIFIALGGWRLVPKRERTDAEGFDTGKYLTEVRVSDDGKANGMLLRDLDLKLQDSDAEIVGMVRDKIKVVHPYGYQRLSKGDLLIIKAEPETLSQALNVLGLRLVDNVKPPEADSDEDTEEQEEAEEKGAEGEAETTELSDIKTVTKTGESRTAWVDRKVTAYGNYTLRGGVTSRADADAVPRASDDSEVVLVEMVVMPDSAMIGSTAAELRLRSRLGLNLLAISHEGNQKINRLRQTPIQSGSVLLMQGGAEGLAQFASLYKCVPLAERTVRVPSKRRAMYASGIMIGAVALAASGIASAAVAFAAGMFAVMALRVIPLRQVYENIDWSVVVLLAALIPIALAMEQTGAADSVVDLMLYYVADGSPAVVLGLLLIITTLLSSVMNNAATAAVMCPVAISIANQLNVNPDAFLMAIAVGASCAFLTPIAHQNNTLILSPGGFKFGDYWQMGLPLTLMVFAVSIPALLYFWPL</sequence>
<dbReference type="GO" id="GO:0006813">
    <property type="term" value="P:potassium ion transport"/>
    <property type="evidence" value="ECO:0007669"/>
    <property type="project" value="InterPro"/>
</dbReference>
<keyword evidence="2" id="KW-0813">Transport</keyword>
<feature type="transmembrane region" description="Helical" evidence="8">
    <location>
        <begin position="56"/>
        <end position="76"/>
    </location>
</feature>
<evidence type="ECO:0000313" key="10">
    <source>
        <dbReference type="EMBL" id="RUO35553.1"/>
    </source>
</evidence>
<feature type="region of interest" description="Disordered" evidence="7">
    <location>
        <begin position="296"/>
        <end position="326"/>
    </location>
</feature>
<feature type="domain" description="RCK C-terminal" evidence="9">
    <location>
        <begin position="204"/>
        <end position="290"/>
    </location>
</feature>
<accession>A0A432WP40</accession>
<keyword evidence="5 8" id="KW-1133">Transmembrane helix</keyword>
<evidence type="ECO:0000256" key="8">
    <source>
        <dbReference type="SAM" id="Phobius"/>
    </source>
</evidence>
<evidence type="ECO:0000256" key="2">
    <source>
        <dbReference type="ARBA" id="ARBA00022448"/>
    </source>
</evidence>
<feature type="transmembrane region" description="Helical" evidence="8">
    <location>
        <begin position="600"/>
        <end position="618"/>
    </location>
</feature>
<keyword evidence="3 8" id="KW-0812">Transmembrane</keyword>